<dbReference type="Proteomes" id="UP001501822">
    <property type="component" value="Unassembled WGS sequence"/>
</dbReference>
<name>A0ABN0WFS5_9ACTN</name>
<organism evidence="1 2">
    <name type="scientific">Actinoallomurus spadix</name>
    <dbReference type="NCBI Taxonomy" id="79912"/>
    <lineage>
        <taxon>Bacteria</taxon>
        <taxon>Bacillati</taxon>
        <taxon>Actinomycetota</taxon>
        <taxon>Actinomycetes</taxon>
        <taxon>Streptosporangiales</taxon>
        <taxon>Thermomonosporaceae</taxon>
        <taxon>Actinoallomurus</taxon>
    </lineage>
</organism>
<keyword evidence="2" id="KW-1185">Reference proteome</keyword>
<dbReference type="RefSeq" id="WP_252803073.1">
    <property type="nucleotide sequence ID" value="NZ_BAAABM010000016.1"/>
</dbReference>
<reference evidence="1 2" key="1">
    <citation type="journal article" date="2019" name="Int. J. Syst. Evol. Microbiol.">
        <title>The Global Catalogue of Microorganisms (GCM) 10K type strain sequencing project: providing services to taxonomists for standard genome sequencing and annotation.</title>
        <authorList>
            <consortium name="The Broad Institute Genomics Platform"/>
            <consortium name="The Broad Institute Genome Sequencing Center for Infectious Disease"/>
            <person name="Wu L."/>
            <person name="Ma J."/>
        </authorList>
    </citation>
    <scope>NUCLEOTIDE SEQUENCE [LARGE SCALE GENOMIC DNA]</scope>
    <source>
        <strain evidence="1 2">JCM 3146</strain>
    </source>
</reference>
<proteinExistence type="predicted"/>
<comment type="caution">
    <text evidence="1">The sequence shown here is derived from an EMBL/GenBank/DDBJ whole genome shotgun (WGS) entry which is preliminary data.</text>
</comment>
<evidence type="ECO:0000313" key="2">
    <source>
        <dbReference type="Proteomes" id="UP001501822"/>
    </source>
</evidence>
<gene>
    <name evidence="1" type="ORF">GCM10010151_26970</name>
</gene>
<dbReference type="EMBL" id="BAAABM010000016">
    <property type="protein sequence ID" value="GAA0335862.1"/>
    <property type="molecule type" value="Genomic_DNA"/>
</dbReference>
<evidence type="ECO:0000313" key="1">
    <source>
        <dbReference type="EMBL" id="GAA0335862.1"/>
    </source>
</evidence>
<sequence>MSKPTYDPYALVDLLMKELARQGVKTRYTLVQLGDAVPAAEALLSALGVTPAAPLPKDVPDRKEVPDCP</sequence>
<accession>A0ABN0WFS5</accession>
<protein>
    <submittedName>
        <fullName evidence="1">Uncharacterized protein</fullName>
    </submittedName>
</protein>